<dbReference type="InterPro" id="IPR001647">
    <property type="entry name" value="HTH_TetR"/>
</dbReference>
<dbReference type="PANTHER" id="PTHR30055:SF175">
    <property type="entry name" value="HTH-TYPE TRANSCRIPTIONAL REPRESSOR KSTR2"/>
    <property type="match status" value="1"/>
</dbReference>
<gene>
    <name evidence="7" type="ORF">KSF_014530</name>
</gene>
<dbReference type="SUPFAM" id="SSF48498">
    <property type="entry name" value="Tetracyclin repressor-like, C-terminal domain"/>
    <property type="match status" value="1"/>
</dbReference>
<evidence type="ECO:0000256" key="3">
    <source>
        <dbReference type="ARBA" id="ARBA00023125"/>
    </source>
</evidence>
<evidence type="ECO:0000259" key="6">
    <source>
        <dbReference type="PROSITE" id="PS50977"/>
    </source>
</evidence>
<comment type="caution">
    <text evidence="7">The sequence shown here is derived from an EMBL/GenBank/DDBJ whole genome shotgun (WGS) entry which is preliminary data.</text>
</comment>
<feature type="domain" description="HTH tetR-type" evidence="6">
    <location>
        <begin position="16"/>
        <end position="76"/>
    </location>
</feature>
<proteinExistence type="predicted"/>
<name>A0A8J3N0M9_9CHLR</name>
<dbReference type="RefSeq" id="WP_220202302.1">
    <property type="nucleotide sequence ID" value="NZ_BNJK01000001.1"/>
</dbReference>
<evidence type="ECO:0000256" key="2">
    <source>
        <dbReference type="ARBA" id="ARBA00023015"/>
    </source>
</evidence>
<protein>
    <recommendedName>
        <fullName evidence="6">HTH tetR-type domain-containing protein</fullName>
    </recommendedName>
</protein>
<dbReference type="Gene3D" id="1.10.357.10">
    <property type="entry name" value="Tetracycline Repressor, domain 2"/>
    <property type="match status" value="1"/>
</dbReference>
<dbReference type="GO" id="GO:0003700">
    <property type="term" value="F:DNA-binding transcription factor activity"/>
    <property type="evidence" value="ECO:0007669"/>
    <property type="project" value="TreeGrafter"/>
</dbReference>
<dbReference type="PRINTS" id="PR00455">
    <property type="entry name" value="HTHTETR"/>
</dbReference>
<keyword evidence="8" id="KW-1185">Reference proteome</keyword>
<keyword evidence="4" id="KW-0804">Transcription</keyword>
<feature type="DNA-binding region" description="H-T-H motif" evidence="5">
    <location>
        <begin position="39"/>
        <end position="58"/>
    </location>
</feature>
<organism evidence="7 8">
    <name type="scientific">Reticulibacter mediterranei</name>
    <dbReference type="NCBI Taxonomy" id="2778369"/>
    <lineage>
        <taxon>Bacteria</taxon>
        <taxon>Bacillati</taxon>
        <taxon>Chloroflexota</taxon>
        <taxon>Ktedonobacteria</taxon>
        <taxon>Ktedonobacterales</taxon>
        <taxon>Reticulibacteraceae</taxon>
        <taxon>Reticulibacter</taxon>
    </lineage>
</organism>
<evidence type="ECO:0000256" key="1">
    <source>
        <dbReference type="ARBA" id="ARBA00022491"/>
    </source>
</evidence>
<dbReference type="PANTHER" id="PTHR30055">
    <property type="entry name" value="HTH-TYPE TRANSCRIPTIONAL REGULATOR RUTR"/>
    <property type="match status" value="1"/>
</dbReference>
<dbReference type="InterPro" id="IPR050109">
    <property type="entry name" value="HTH-type_TetR-like_transc_reg"/>
</dbReference>
<sequence length="211" mass="23835">MQAAHGHRTLKEKQRQEREQLILKTAEEVFIANGYFDTSIDEIAARVGIGKGTVYLHFPSKEDLVVAILTRDMEVFLQAVDDAVSAPPSLTASEKLKSILHFMYSGFYSKRARLLSSIYHSPDLQRFFMQKKESMRELWGQLATRIRAILEEGKATGEFDKGIPTSVMLNAFFCLQSPRTYEALVVGEQMSPEELVTHLGEIYFKGIAAVK</sequence>
<dbReference type="FunFam" id="1.10.10.60:FF:000141">
    <property type="entry name" value="TetR family transcriptional regulator"/>
    <property type="match status" value="1"/>
</dbReference>
<dbReference type="InterPro" id="IPR036271">
    <property type="entry name" value="Tet_transcr_reg_TetR-rel_C_sf"/>
</dbReference>
<accession>A0A8J3N0M9</accession>
<dbReference type="Gene3D" id="1.10.10.60">
    <property type="entry name" value="Homeodomain-like"/>
    <property type="match status" value="1"/>
</dbReference>
<keyword evidence="3 5" id="KW-0238">DNA-binding</keyword>
<keyword evidence="2" id="KW-0805">Transcription regulation</keyword>
<dbReference type="InterPro" id="IPR023772">
    <property type="entry name" value="DNA-bd_HTH_TetR-type_CS"/>
</dbReference>
<keyword evidence="1" id="KW-0678">Repressor</keyword>
<dbReference type="GO" id="GO:0045892">
    <property type="term" value="P:negative regulation of DNA-templated transcription"/>
    <property type="evidence" value="ECO:0007669"/>
    <property type="project" value="UniProtKB-ARBA"/>
</dbReference>
<dbReference type="Pfam" id="PF00440">
    <property type="entry name" value="TetR_N"/>
    <property type="match status" value="1"/>
</dbReference>
<dbReference type="InterPro" id="IPR009057">
    <property type="entry name" value="Homeodomain-like_sf"/>
</dbReference>
<dbReference type="SUPFAM" id="SSF46689">
    <property type="entry name" value="Homeodomain-like"/>
    <property type="match status" value="1"/>
</dbReference>
<evidence type="ECO:0000313" key="8">
    <source>
        <dbReference type="Proteomes" id="UP000597444"/>
    </source>
</evidence>
<evidence type="ECO:0000256" key="5">
    <source>
        <dbReference type="PROSITE-ProRule" id="PRU00335"/>
    </source>
</evidence>
<dbReference type="GO" id="GO:0000976">
    <property type="term" value="F:transcription cis-regulatory region binding"/>
    <property type="evidence" value="ECO:0007669"/>
    <property type="project" value="TreeGrafter"/>
</dbReference>
<dbReference type="PROSITE" id="PS01081">
    <property type="entry name" value="HTH_TETR_1"/>
    <property type="match status" value="1"/>
</dbReference>
<evidence type="ECO:0000313" key="7">
    <source>
        <dbReference type="EMBL" id="GHO91405.1"/>
    </source>
</evidence>
<dbReference type="EMBL" id="BNJK01000001">
    <property type="protein sequence ID" value="GHO91405.1"/>
    <property type="molecule type" value="Genomic_DNA"/>
</dbReference>
<dbReference type="AlphaFoldDB" id="A0A8J3N0M9"/>
<evidence type="ECO:0000256" key="4">
    <source>
        <dbReference type="ARBA" id="ARBA00023163"/>
    </source>
</evidence>
<dbReference type="Proteomes" id="UP000597444">
    <property type="component" value="Unassembled WGS sequence"/>
</dbReference>
<reference evidence="7" key="1">
    <citation type="submission" date="2020-10" db="EMBL/GenBank/DDBJ databases">
        <title>Taxonomic study of unclassified bacteria belonging to the class Ktedonobacteria.</title>
        <authorList>
            <person name="Yabe S."/>
            <person name="Wang C.M."/>
            <person name="Zheng Y."/>
            <person name="Sakai Y."/>
            <person name="Cavaletti L."/>
            <person name="Monciardini P."/>
            <person name="Donadio S."/>
        </authorList>
    </citation>
    <scope>NUCLEOTIDE SEQUENCE</scope>
    <source>
        <strain evidence="7">ID150040</strain>
    </source>
</reference>
<dbReference type="PROSITE" id="PS50977">
    <property type="entry name" value="HTH_TETR_2"/>
    <property type="match status" value="1"/>
</dbReference>